<organism evidence="2 3">
    <name type="scientific">Pedobacter metabolipauper</name>
    <dbReference type="NCBI Taxonomy" id="425513"/>
    <lineage>
        <taxon>Bacteria</taxon>
        <taxon>Pseudomonadati</taxon>
        <taxon>Bacteroidota</taxon>
        <taxon>Sphingobacteriia</taxon>
        <taxon>Sphingobacteriales</taxon>
        <taxon>Sphingobacteriaceae</taxon>
        <taxon>Pedobacter</taxon>
    </lineage>
</organism>
<dbReference type="OrthoDB" id="1340494at2"/>
<sequence>MDLKKFEDYKREVILAYEKMKNEGTLPPKLQRPTQARLKEECLDVFNERYSDKDRNTFKAIFGERNSGAEYRQGVKASDADKFKALDNFLKGKVENIKEKTIELLAWMTNFEPRPHIPVNFYDPVGLKSLTIGSKESDKNPDFPEIEPSVEGVSEIQILNQSINDEAPKEIENVTFVEVPSPVQSLSINEQVNVPKKFNKAILAFTAVVIVLIGSYIFYRKGDRQCMYWDGKHYQPIACDQKVYRASVIPLDTFRLSHLEKITNKALITESEIGKAYYAKVGGKIEFYTMGGDHPTESRKRLMPVTKYIYEKYIVHNSK</sequence>
<protein>
    <submittedName>
        <fullName evidence="2">Uncharacterized protein</fullName>
    </submittedName>
</protein>
<dbReference type="RefSeq" id="WP_133575540.1">
    <property type="nucleotide sequence ID" value="NZ_SNYC01000004.1"/>
</dbReference>
<dbReference type="AlphaFoldDB" id="A0A4V3D163"/>
<comment type="caution">
    <text evidence="2">The sequence shown here is derived from an EMBL/GenBank/DDBJ whole genome shotgun (WGS) entry which is preliminary data.</text>
</comment>
<proteinExistence type="predicted"/>
<keyword evidence="1" id="KW-0812">Transmembrane</keyword>
<name>A0A4V3D163_9SPHI</name>
<evidence type="ECO:0000313" key="3">
    <source>
        <dbReference type="Proteomes" id="UP000295620"/>
    </source>
</evidence>
<dbReference type="Proteomes" id="UP000295620">
    <property type="component" value="Unassembled WGS sequence"/>
</dbReference>
<accession>A0A4V3D163</accession>
<keyword evidence="3" id="KW-1185">Reference proteome</keyword>
<dbReference type="EMBL" id="SNYC01000004">
    <property type="protein sequence ID" value="TDQ09457.1"/>
    <property type="molecule type" value="Genomic_DNA"/>
</dbReference>
<evidence type="ECO:0000256" key="1">
    <source>
        <dbReference type="SAM" id="Phobius"/>
    </source>
</evidence>
<evidence type="ECO:0000313" key="2">
    <source>
        <dbReference type="EMBL" id="TDQ09457.1"/>
    </source>
</evidence>
<reference evidence="2 3" key="1">
    <citation type="submission" date="2019-03" db="EMBL/GenBank/DDBJ databases">
        <title>Genomic Encyclopedia of Archaeal and Bacterial Type Strains, Phase II (KMG-II): from individual species to whole genera.</title>
        <authorList>
            <person name="Goeker M."/>
        </authorList>
    </citation>
    <scope>NUCLEOTIDE SEQUENCE [LARGE SCALE GENOMIC DNA]</scope>
    <source>
        <strain evidence="2 3">DSM 19035</strain>
    </source>
</reference>
<keyword evidence="1" id="KW-0472">Membrane</keyword>
<gene>
    <name evidence="2" type="ORF">ATK78_1611</name>
</gene>
<keyword evidence="1" id="KW-1133">Transmembrane helix</keyword>
<feature type="transmembrane region" description="Helical" evidence="1">
    <location>
        <begin position="201"/>
        <end position="219"/>
    </location>
</feature>